<feature type="chain" id="PRO_5038868145" evidence="1">
    <location>
        <begin position="25"/>
        <end position="362"/>
    </location>
</feature>
<gene>
    <name evidence="2" type="ORF">IAB08_10180</name>
</gene>
<feature type="signal peptide" evidence="1">
    <location>
        <begin position="1"/>
        <end position="24"/>
    </location>
</feature>
<reference evidence="2" key="1">
    <citation type="submission" date="2020-10" db="EMBL/GenBank/DDBJ databases">
        <authorList>
            <person name="Gilroy R."/>
        </authorList>
    </citation>
    <scope>NUCLEOTIDE SEQUENCE</scope>
    <source>
        <strain evidence="2">2889</strain>
    </source>
</reference>
<accession>A0A9D9H072</accession>
<keyword evidence="1" id="KW-0732">Signal</keyword>
<sequence>MKTLSKLLLAAILTAPLTISSSQAQISLVQADSIAKAYLRTNWLPQWEEWQPFRLWVNTQNADTLYLFDDPAQFVTNSYLYILTGSNPGINMAGPAIYFSVDKTSGLSKATSGGYISPDFQSYRISDYCWETECPKTMTYEEANRIISDSIERRYGANYPNAYTVYAYPDTSTMGASWSFMDMNNQQSSTWISWAPSSTPPEYNLFFYFFIEEKNDSLWTSLISVCRTADSSVYLSQHVAPALYNVPIDLWTYPVIYTHLRQVSNEAFPETASAAQAGKLFPNVPNPFSSVTRILYSLPESCRSAELKILDLQGRLVQRLALDRNGNDEAEISLDGHAPGLYIGILLVDGIPTDRLRLLKTE</sequence>
<organism evidence="2 3">
    <name type="scientific">Candidatus Pullibacteroides excrementavium</name>
    <dbReference type="NCBI Taxonomy" id="2840905"/>
    <lineage>
        <taxon>Bacteria</taxon>
        <taxon>Pseudomonadati</taxon>
        <taxon>Bacteroidota</taxon>
        <taxon>Bacteroidia</taxon>
        <taxon>Bacteroidales</taxon>
        <taxon>Candidatus Pullibacteroides</taxon>
    </lineage>
</organism>
<dbReference type="EMBL" id="JADIMZ010000161">
    <property type="protein sequence ID" value="MBO8433640.1"/>
    <property type="molecule type" value="Genomic_DNA"/>
</dbReference>
<reference evidence="2" key="2">
    <citation type="journal article" date="2021" name="PeerJ">
        <title>Extensive microbial diversity within the chicken gut microbiome revealed by metagenomics and culture.</title>
        <authorList>
            <person name="Gilroy R."/>
            <person name="Ravi A."/>
            <person name="Getino M."/>
            <person name="Pursley I."/>
            <person name="Horton D.L."/>
            <person name="Alikhan N.F."/>
            <person name="Baker D."/>
            <person name="Gharbi K."/>
            <person name="Hall N."/>
            <person name="Watson M."/>
            <person name="Adriaenssens E.M."/>
            <person name="Foster-Nyarko E."/>
            <person name="Jarju S."/>
            <person name="Secka A."/>
            <person name="Antonio M."/>
            <person name="Oren A."/>
            <person name="Chaudhuri R.R."/>
            <person name="La Ragione R."/>
            <person name="Hildebrand F."/>
            <person name="Pallen M.J."/>
        </authorList>
    </citation>
    <scope>NUCLEOTIDE SEQUENCE</scope>
    <source>
        <strain evidence="2">2889</strain>
    </source>
</reference>
<dbReference type="AlphaFoldDB" id="A0A9D9H072"/>
<name>A0A9D9H072_9BACT</name>
<dbReference type="Proteomes" id="UP000823612">
    <property type="component" value="Unassembled WGS sequence"/>
</dbReference>
<evidence type="ECO:0000256" key="1">
    <source>
        <dbReference type="SAM" id="SignalP"/>
    </source>
</evidence>
<evidence type="ECO:0000313" key="3">
    <source>
        <dbReference type="Proteomes" id="UP000823612"/>
    </source>
</evidence>
<protein>
    <submittedName>
        <fullName evidence="2">T9SS type A sorting domain-containing protein</fullName>
    </submittedName>
</protein>
<proteinExistence type="predicted"/>
<evidence type="ECO:0000313" key="2">
    <source>
        <dbReference type="EMBL" id="MBO8433640.1"/>
    </source>
</evidence>
<comment type="caution">
    <text evidence="2">The sequence shown here is derived from an EMBL/GenBank/DDBJ whole genome shotgun (WGS) entry which is preliminary data.</text>
</comment>